<feature type="transmembrane region" description="Helical" evidence="10">
    <location>
        <begin position="391"/>
        <end position="411"/>
    </location>
</feature>
<reference evidence="11" key="2">
    <citation type="submission" date="2008-07" db="EMBL/GenBank/DDBJ databases">
        <authorList>
            <person name="Genoscope - CEA"/>
        </authorList>
    </citation>
    <scope>NUCLEOTIDE SEQUENCE</scope>
    <source>
        <strain evidence="11">S mat+</strain>
    </source>
</reference>
<evidence type="ECO:0000256" key="3">
    <source>
        <dbReference type="ARBA" id="ARBA00022475"/>
    </source>
</evidence>
<dbReference type="PANTHER" id="PTHR28259:SF1">
    <property type="entry name" value="FLUORIDE EXPORT PROTEIN 1-RELATED"/>
    <property type="match status" value="1"/>
</dbReference>
<keyword evidence="3" id="KW-1003">Cell membrane</keyword>
<evidence type="ECO:0000256" key="5">
    <source>
        <dbReference type="ARBA" id="ARBA00022989"/>
    </source>
</evidence>
<feature type="transmembrane region" description="Helical" evidence="10">
    <location>
        <begin position="367"/>
        <end position="385"/>
    </location>
</feature>
<evidence type="ECO:0000313" key="11">
    <source>
        <dbReference type="EMBL" id="CAP68682.1"/>
    </source>
</evidence>
<comment type="subcellular location">
    <subcellularLocation>
        <location evidence="2">Cell membrane</location>
        <topology evidence="2">Multi-pass membrane protein</topology>
    </subcellularLocation>
</comment>
<comment type="catalytic activity">
    <reaction evidence="8">
        <text>fluoride(in) = fluoride(out)</text>
        <dbReference type="Rhea" id="RHEA:76159"/>
        <dbReference type="ChEBI" id="CHEBI:17051"/>
    </reaction>
    <physiologicalReaction direction="left-to-right" evidence="8">
        <dbReference type="Rhea" id="RHEA:76160"/>
    </physiologicalReaction>
</comment>
<feature type="region of interest" description="Disordered" evidence="9">
    <location>
        <begin position="67"/>
        <end position="88"/>
    </location>
</feature>
<evidence type="ECO:0000256" key="2">
    <source>
        <dbReference type="ARBA" id="ARBA00004651"/>
    </source>
</evidence>
<feature type="transmembrane region" description="Helical" evidence="10">
    <location>
        <begin position="212"/>
        <end position="231"/>
    </location>
</feature>
<evidence type="ECO:0000256" key="9">
    <source>
        <dbReference type="SAM" id="MobiDB-lite"/>
    </source>
</evidence>
<keyword evidence="6 10" id="KW-0472">Membrane</keyword>
<sequence length="522" mass="57249">TTFRTKGDTPWFETLDSERDLWSRGVRSRWTSTRSRHTMTSQPADRVAYNHDLTPVEDAGIEGRFQQLPGSSRPLQTPHTKSSYSQEARVARRASAASRAEYDVPDTYENLGETANIPPVQNPDEELVHRYETLEQERAREQSYARDRRRQDEDPATRAAVQAGEKAEAASYPVSKTETQIYTLSHLIFFSIFGTLARLGLQAITIYSGTPIIFTSVWPNFAGSVVMGFLAEDRMLFRQEWGSSSSNGADTERGSVSVDSEGARKAHLAIKKTIPLYIGLATGFCGSFTSFSAFMRDVFLALSNDLPATNAPSRSGGHTFLAFIAIPLITISMSLAGLFFGAHMAIFLEPYTPSLPFLFTSKILDRLIVLLGWGCWLGAIIMSIFPPHDSWRGTATFALVFAPLGCLLRFYISLRLNSRAPSFPLGTFAVNIFGTAVLGMSWDLAHLPVGGVIGCQVLQGIQDGFCGCLTTVSTWVAELALLGRRHAYIYGAGSVGTGLVMLVAIMGGLRWGDGWNPLVCTH</sequence>
<reference evidence="11" key="1">
    <citation type="journal article" date="2008" name="Genome Biol.">
        <title>The genome sequence of the model ascomycete fungus Podospora anserina.</title>
        <authorList>
            <person name="Espagne E."/>
            <person name="Lespinet O."/>
            <person name="Malagnac F."/>
            <person name="Da Silva C."/>
            <person name="Jaillon O."/>
            <person name="Porcel B.M."/>
            <person name="Couloux A."/>
            <person name="Aury J.-M."/>
            <person name="Segurens B."/>
            <person name="Poulain J."/>
            <person name="Anthouard V."/>
            <person name="Grossetete S."/>
            <person name="Khalili H."/>
            <person name="Coppin E."/>
            <person name="Dequard-Chablat M."/>
            <person name="Picard M."/>
            <person name="Contamine V."/>
            <person name="Arnaise S."/>
            <person name="Bourdais A."/>
            <person name="Berteaux-Lecellier V."/>
            <person name="Gautheret D."/>
            <person name="de Vries R.P."/>
            <person name="Battaglia E."/>
            <person name="Coutinho P.M."/>
            <person name="Danchin E.G.J."/>
            <person name="Henrissat B."/>
            <person name="El Khoury R."/>
            <person name="Sainsard-Chanet A."/>
            <person name="Boivin A."/>
            <person name="Pinan-Lucarre B."/>
            <person name="Sellem C.H."/>
            <person name="Debuchy R."/>
            <person name="Wincker P."/>
            <person name="Weissenbach J."/>
            <person name="Silar P."/>
        </authorList>
    </citation>
    <scope>NUCLEOTIDE SEQUENCE [LARGE SCALE GENOMIC DNA]</scope>
    <source>
        <strain evidence="11">S mat+</strain>
    </source>
</reference>
<feature type="transmembrane region" description="Helical" evidence="10">
    <location>
        <begin position="274"/>
        <end position="295"/>
    </location>
</feature>
<proteinExistence type="inferred from homology"/>
<evidence type="ECO:0000256" key="1">
    <source>
        <dbReference type="ARBA" id="ARBA00002598"/>
    </source>
</evidence>
<feature type="transmembrane region" description="Helical" evidence="10">
    <location>
        <begin position="423"/>
        <end position="442"/>
    </location>
</feature>
<dbReference type="OrthoDB" id="409792at2759"/>
<feature type="transmembrane region" description="Helical" evidence="10">
    <location>
        <begin position="320"/>
        <end position="346"/>
    </location>
</feature>
<evidence type="ECO:0000256" key="8">
    <source>
        <dbReference type="ARBA" id="ARBA00035585"/>
    </source>
</evidence>
<dbReference type="EMBL" id="CU633900">
    <property type="protein sequence ID" value="CAP68682.1"/>
    <property type="molecule type" value="Genomic_DNA"/>
</dbReference>
<comment type="function">
    <text evidence="1">Fluoride channel required for the rapid expulsion of cytoplasmic fluoride.</text>
</comment>
<organism evidence="11">
    <name type="scientific">Podospora anserina (strain S / ATCC MYA-4624 / DSM 980 / FGSC 10383)</name>
    <name type="common">Pleurage anserina</name>
    <dbReference type="NCBI Taxonomy" id="515849"/>
    <lineage>
        <taxon>Eukaryota</taxon>
        <taxon>Fungi</taxon>
        <taxon>Dikarya</taxon>
        <taxon>Ascomycota</taxon>
        <taxon>Pezizomycotina</taxon>
        <taxon>Sordariomycetes</taxon>
        <taxon>Sordariomycetidae</taxon>
        <taxon>Sordariales</taxon>
        <taxon>Podosporaceae</taxon>
        <taxon>Podospora</taxon>
        <taxon>Podospora anserina</taxon>
    </lineage>
</organism>
<dbReference type="GO" id="GO:1903425">
    <property type="term" value="F:fluoride transmembrane transporter activity"/>
    <property type="evidence" value="ECO:0007669"/>
    <property type="project" value="TreeGrafter"/>
</dbReference>
<feature type="non-terminal residue" evidence="11">
    <location>
        <position position="1"/>
    </location>
</feature>
<keyword evidence="5 10" id="KW-1133">Transmembrane helix</keyword>
<feature type="region of interest" description="Disordered" evidence="9">
    <location>
        <begin position="136"/>
        <end position="164"/>
    </location>
</feature>
<dbReference type="GeneID" id="6192550"/>
<dbReference type="Pfam" id="PF02537">
    <property type="entry name" value="CRCB"/>
    <property type="match status" value="2"/>
</dbReference>
<dbReference type="InterPro" id="IPR003691">
    <property type="entry name" value="FluC"/>
</dbReference>
<feature type="transmembrane region" description="Helical" evidence="10">
    <location>
        <begin position="181"/>
        <end position="200"/>
    </location>
</feature>
<dbReference type="HOGENOM" id="CLU_030507_0_0_1"/>
<dbReference type="RefSeq" id="XP_001908009.1">
    <property type="nucleotide sequence ID" value="XM_001907974.1"/>
</dbReference>
<accession>B2AWA8</accession>
<evidence type="ECO:0000256" key="4">
    <source>
        <dbReference type="ARBA" id="ARBA00022692"/>
    </source>
</evidence>
<name>B2AWA8_PODAN</name>
<dbReference type="KEGG" id="pan:PODANSg5044"/>
<feature type="transmembrane region" description="Helical" evidence="10">
    <location>
        <begin position="487"/>
        <end position="509"/>
    </location>
</feature>
<gene>
    <name evidence="11" type="ORF">PODANS_7_6530</name>
</gene>
<comment type="similarity">
    <text evidence="7">Belongs to the fluoride channel Fluc/FEX (TC 1.A.43) family.</text>
</comment>
<evidence type="ECO:0000256" key="6">
    <source>
        <dbReference type="ARBA" id="ARBA00023136"/>
    </source>
</evidence>
<evidence type="ECO:0000256" key="10">
    <source>
        <dbReference type="SAM" id="Phobius"/>
    </source>
</evidence>
<evidence type="ECO:0000256" key="7">
    <source>
        <dbReference type="ARBA" id="ARBA00035120"/>
    </source>
</evidence>
<feature type="compositionally biased region" description="Polar residues" evidence="9">
    <location>
        <begin position="68"/>
        <end position="86"/>
    </location>
</feature>
<dbReference type="GO" id="GO:0005886">
    <property type="term" value="C:plasma membrane"/>
    <property type="evidence" value="ECO:0007669"/>
    <property type="project" value="UniProtKB-SubCell"/>
</dbReference>
<feature type="compositionally biased region" description="Basic and acidic residues" evidence="9">
    <location>
        <begin position="136"/>
        <end position="156"/>
    </location>
</feature>
<dbReference type="AlphaFoldDB" id="B2AWA8"/>
<protein>
    <submittedName>
        <fullName evidence="11">Podospora anserina S mat+ genomic DNA chromosome 7, supercontig 1</fullName>
    </submittedName>
</protein>
<keyword evidence="4 10" id="KW-0812">Transmembrane</keyword>
<dbReference type="PANTHER" id="PTHR28259">
    <property type="entry name" value="FLUORIDE EXPORT PROTEIN 1-RELATED"/>
    <property type="match status" value="1"/>
</dbReference>
<dbReference type="VEuPathDB" id="FungiDB:PODANS_7_6530"/>